<dbReference type="PROSITE" id="PS51762">
    <property type="entry name" value="GH16_2"/>
    <property type="match status" value="1"/>
</dbReference>
<dbReference type="InterPro" id="IPR013320">
    <property type="entry name" value="ConA-like_dom_sf"/>
</dbReference>
<dbReference type="SUPFAM" id="SSF49899">
    <property type="entry name" value="Concanavalin A-like lectins/glucanases"/>
    <property type="match status" value="1"/>
</dbReference>
<feature type="domain" description="GH16" evidence="2">
    <location>
        <begin position="30"/>
        <end position="287"/>
    </location>
</feature>
<reference evidence="3 4" key="1">
    <citation type="journal article" date="2015" name="Stand. Genomic Sci.">
        <title>Genomic Encyclopedia of Bacterial and Archaeal Type Strains, Phase III: the genomes of soil and plant-associated and newly described type strains.</title>
        <authorList>
            <person name="Whitman W.B."/>
            <person name="Woyke T."/>
            <person name="Klenk H.P."/>
            <person name="Zhou Y."/>
            <person name="Lilburn T.G."/>
            <person name="Beck B.J."/>
            <person name="De Vos P."/>
            <person name="Vandamme P."/>
            <person name="Eisen J.A."/>
            <person name="Garrity G."/>
            <person name="Hugenholtz P."/>
            <person name="Kyrpides N.C."/>
        </authorList>
    </citation>
    <scope>NUCLEOTIDE SEQUENCE [LARGE SCALE GENOMIC DNA]</scope>
    <source>
        <strain evidence="3 4">VKM Ac-2540</strain>
    </source>
</reference>
<evidence type="ECO:0000313" key="4">
    <source>
        <dbReference type="Proteomes" id="UP000292027"/>
    </source>
</evidence>
<dbReference type="RefSeq" id="WP_130447736.1">
    <property type="nucleotide sequence ID" value="NZ_SHKR01000015.1"/>
</dbReference>
<name>A0A4Q7WMD3_9ACTN</name>
<dbReference type="GO" id="GO:0005975">
    <property type="term" value="P:carbohydrate metabolic process"/>
    <property type="evidence" value="ECO:0007669"/>
    <property type="project" value="InterPro"/>
</dbReference>
<dbReference type="OrthoDB" id="3404894at2"/>
<evidence type="ECO:0000256" key="1">
    <source>
        <dbReference type="SAM" id="SignalP"/>
    </source>
</evidence>
<feature type="signal peptide" evidence="1">
    <location>
        <begin position="1"/>
        <end position="25"/>
    </location>
</feature>
<dbReference type="InterPro" id="IPR000757">
    <property type="entry name" value="Beta-glucanase-like"/>
</dbReference>
<dbReference type="Gene3D" id="2.60.120.200">
    <property type="match status" value="1"/>
</dbReference>
<dbReference type="AlphaFoldDB" id="A0A4Q7WMD3"/>
<feature type="chain" id="PRO_5020426582" description="GH16 domain-containing protein" evidence="1">
    <location>
        <begin position="26"/>
        <end position="324"/>
    </location>
</feature>
<evidence type="ECO:0000313" key="3">
    <source>
        <dbReference type="EMBL" id="RZU11277.1"/>
    </source>
</evidence>
<protein>
    <recommendedName>
        <fullName evidence="2">GH16 domain-containing protein</fullName>
    </recommendedName>
</protein>
<evidence type="ECO:0000259" key="2">
    <source>
        <dbReference type="PROSITE" id="PS51762"/>
    </source>
</evidence>
<dbReference type="GO" id="GO:0004553">
    <property type="term" value="F:hydrolase activity, hydrolyzing O-glycosyl compounds"/>
    <property type="evidence" value="ECO:0007669"/>
    <property type="project" value="InterPro"/>
</dbReference>
<gene>
    <name evidence="3" type="ORF">EV645_6438</name>
</gene>
<dbReference type="EMBL" id="SHKR01000015">
    <property type="protein sequence ID" value="RZU11277.1"/>
    <property type="molecule type" value="Genomic_DNA"/>
</dbReference>
<comment type="caution">
    <text evidence="3">The sequence shown here is derived from an EMBL/GenBank/DDBJ whole genome shotgun (WGS) entry which is preliminary data.</text>
</comment>
<accession>A0A4Q7WMD3</accession>
<keyword evidence="4" id="KW-1185">Reference proteome</keyword>
<keyword evidence="1" id="KW-0732">Signal</keyword>
<organism evidence="3 4">
    <name type="scientific">Kribbella rubisoli</name>
    <dbReference type="NCBI Taxonomy" id="3075929"/>
    <lineage>
        <taxon>Bacteria</taxon>
        <taxon>Bacillati</taxon>
        <taxon>Actinomycetota</taxon>
        <taxon>Actinomycetes</taxon>
        <taxon>Propionibacteriales</taxon>
        <taxon>Kribbellaceae</taxon>
        <taxon>Kribbella</taxon>
    </lineage>
</organism>
<dbReference type="CDD" id="cd00413">
    <property type="entry name" value="Glyco_hydrolase_16"/>
    <property type="match status" value="1"/>
</dbReference>
<sequence>MSRQRTTIFLAAAASIASVVSGASAAVGSSDQADRKSSNCGVLFDDFQYNAPTDPALAAHGWNARSEMGGPGVPGTAWPASNISFVTTGGQKVAQLKATTNGAVSGTTNAELRRTTMNLRNGTYATRVRYADTPAIGTDGDHINETAFAIGPTKFDYDPIYSELDFTEYLPNGGWGEAGPVNFQTSWHTFREDPWDARTAESRQDRSLDGWHTYVTQVGNGHARYYIDGKLTADHTVDQDGNTVLPRQDMSMNWNLWFIDLDGHQGTSTSEYREQVDWAYYAKNDTVSPTQADARVAKYRKHSTTYEDSLSNAGSCENYQPPEH</sequence>
<dbReference type="Proteomes" id="UP000292027">
    <property type="component" value="Unassembled WGS sequence"/>
</dbReference>
<proteinExistence type="predicted"/>